<accession>A0AAN9EQG5</accession>
<keyword evidence="3" id="KW-1185">Reference proteome</keyword>
<evidence type="ECO:0000313" key="2">
    <source>
        <dbReference type="EMBL" id="KAK7261364.1"/>
    </source>
</evidence>
<sequence>MYMAVSSHLRAYANAQDSDLPLFPLFVQTLSLHFPLSFLSLSPFSPFSDPNLENHEKLTILHSPSSLSSLYFLTPRHRLRRFTAISTFFSFTITLTVTFRFSFSFSFSGFISDRSAGEPGSTFIAAGAISAESFSISISR</sequence>
<organism evidence="2 3">
    <name type="scientific">Crotalaria pallida</name>
    <name type="common">Smooth rattlebox</name>
    <name type="synonym">Crotalaria striata</name>
    <dbReference type="NCBI Taxonomy" id="3830"/>
    <lineage>
        <taxon>Eukaryota</taxon>
        <taxon>Viridiplantae</taxon>
        <taxon>Streptophyta</taxon>
        <taxon>Embryophyta</taxon>
        <taxon>Tracheophyta</taxon>
        <taxon>Spermatophyta</taxon>
        <taxon>Magnoliopsida</taxon>
        <taxon>eudicotyledons</taxon>
        <taxon>Gunneridae</taxon>
        <taxon>Pentapetalae</taxon>
        <taxon>rosids</taxon>
        <taxon>fabids</taxon>
        <taxon>Fabales</taxon>
        <taxon>Fabaceae</taxon>
        <taxon>Papilionoideae</taxon>
        <taxon>50 kb inversion clade</taxon>
        <taxon>genistoids sensu lato</taxon>
        <taxon>core genistoids</taxon>
        <taxon>Crotalarieae</taxon>
        <taxon>Crotalaria</taxon>
    </lineage>
</organism>
<proteinExistence type="predicted"/>
<protein>
    <submittedName>
        <fullName evidence="2">Uncharacterized protein</fullName>
    </submittedName>
</protein>
<feature type="transmembrane region" description="Helical" evidence="1">
    <location>
        <begin position="82"/>
        <end position="103"/>
    </location>
</feature>
<keyword evidence="1" id="KW-0472">Membrane</keyword>
<evidence type="ECO:0000313" key="3">
    <source>
        <dbReference type="Proteomes" id="UP001372338"/>
    </source>
</evidence>
<gene>
    <name evidence="2" type="ORF">RIF29_27673</name>
</gene>
<dbReference type="EMBL" id="JAYWIO010000005">
    <property type="protein sequence ID" value="KAK7261364.1"/>
    <property type="molecule type" value="Genomic_DNA"/>
</dbReference>
<comment type="caution">
    <text evidence="2">The sequence shown here is derived from an EMBL/GenBank/DDBJ whole genome shotgun (WGS) entry which is preliminary data.</text>
</comment>
<dbReference type="AlphaFoldDB" id="A0AAN9EQG5"/>
<dbReference type="Proteomes" id="UP001372338">
    <property type="component" value="Unassembled WGS sequence"/>
</dbReference>
<name>A0AAN9EQG5_CROPI</name>
<evidence type="ECO:0000256" key="1">
    <source>
        <dbReference type="SAM" id="Phobius"/>
    </source>
</evidence>
<reference evidence="2 3" key="1">
    <citation type="submission" date="2024-01" db="EMBL/GenBank/DDBJ databases">
        <title>The genomes of 5 underutilized Papilionoideae crops provide insights into root nodulation and disease resistanc.</title>
        <authorList>
            <person name="Yuan L."/>
        </authorList>
    </citation>
    <scope>NUCLEOTIDE SEQUENCE [LARGE SCALE GENOMIC DNA]</scope>
    <source>
        <strain evidence="2">ZHUSHIDOU_FW_LH</strain>
        <tissue evidence="2">Leaf</tissue>
    </source>
</reference>
<keyword evidence="1" id="KW-1133">Transmembrane helix</keyword>
<keyword evidence="1" id="KW-0812">Transmembrane</keyword>